<name>A0A844AGZ3_RHIFR</name>
<sequence>MRKIPLPLCNNEAGFGLVSALLFVLLISAAIAPLAIAGRVQTLSTAYTHDRREFEILADGLARTIYVLDADERTPTRRQRCETEHFVFYVDIQDQSGLVDLNSASGQLLEFGFRSLGMNEADAVAAATLTERYRSPSGGDATDLEGNPVDMKHAPFEDVSELADIIGARAFGKSQVSRVFTVFNKMDTVALKHVDDSLRQIIEEGRGSEFVADGAGNSSVSEITIVRLRKGRPSGFMLKAMMERPADLSDVPRMQRRDVSVVEEGDRLPSESRRCGGVAELLLRNYDS</sequence>
<comment type="caution">
    <text evidence="1">The sequence shown here is derived from an EMBL/GenBank/DDBJ whole genome shotgun (WGS) entry which is preliminary data.</text>
</comment>
<reference evidence="1 2" key="1">
    <citation type="journal article" date="2013" name="Genome Biol.">
        <title>Comparative genomics of the core and accessory genomes of 48 Sinorhizobium strains comprising five genospecies.</title>
        <authorList>
            <person name="Sugawara M."/>
            <person name="Epstein B."/>
            <person name="Badgley B.D."/>
            <person name="Unno T."/>
            <person name="Xu L."/>
            <person name="Reese J."/>
            <person name="Gyaneshwar P."/>
            <person name="Denny R."/>
            <person name="Mudge J."/>
            <person name="Bharti A.K."/>
            <person name="Farmer A.D."/>
            <person name="May G.D."/>
            <person name="Woodward J.E."/>
            <person name="Medigue C."/>
            <person name="Vallenet D."/>
            <person name="Lajus A."/>
            <person name="Rouy Z."/>
            <person name="Martinez-Vaz B."/>
            <person name="Tiffin P."/>
            <person name="Young N.D."/>
            <person name="Sadowsky M.J."/>
        </authorList>
    </citation>
    <scope>NUCLEOTIDE SEQUENCE [LARGE SCALE GENOMIC DNA]</scope>
    <source>
        <strain evidence="1 2">USDA205</strain>
    </source>
</reference>
<evidence type="ECO:0000313" key="2">
    <source>
        <dbReference type="Proteomes" id="UP000466694"/>
    </source>
</evidence>
<dbReference type="Proteomes" id="UP000466694">
    <property type="component" value="Unassembled WGS sequence"/>
</dbReference>
<gene>
    <name evidence="1" type="ORF">GHK48_23880</name>
</gene>
<dbReference type="EMBL" id="WISZ01000170">
    <property type="protein sequence ID" value="MQX11228.1"/>
    <property type="molecule type" value="Genomic_DNA"/>
</dbReference>
<dbReference type="AlphaFoldDB" id="A0A844AGZ3"/>
<proteinExistence type="predicted"/>
<organism evidence="1 2">
    <name type="scientific">Rhizobium fredii</name>
    <name type="common">Sinorhizobium fredii</name>
    <dbReference type="NCBI Taxonomy" id="380"/>
    <lineage>
        <taxon>Bacteria</taxon>
        <taxon>Pseudomonadati</taxon>
        <taxon>Pseudomonadota</taxon>
        <taxon>Alphaproteobacteria</taxon>
        <taxon>Hyphomicrobiales</taxon>
        <taxon>Rhizobiaceae</taxon>
        <taxon>Sinorhizobium/Ensifer group</taxon>
        <taxon>Sinorhizobium</taxon>
    </lineage>
</organism>
<accession>A0A844AGZ3</accession>
<evidence type="ECO:0000313" key="1">
    <source>
        <dbReference type="EMBL" id="MQX11228.1"/>
    </source>
</evidence>
<protein>
    <submittedName>
        <fullName evidence="1">General secretion pathway protein GspK</fullName>
    </submittedName>
</protein>